<dbReference type="PANTHER" id="PTHR33121:SF76">
    <property type="entry name" value="SIGNALING PROTEIN"/>
    <property type="match status" value="1"/>
</dbReference>
<dbReference type="InterPro" id="IPR050706">
    <property type="entry name" value="Cyclic-di-GMP_PDE-like"/>
</dbReference>
<dbReference type="InterPro" id="IPR029787">
    <property type="entry name" value="Nucleotide_cyclase"/>
</dbReference>
<proteinExistence type="predicted"/>
<evidence type="ECO:0000259" key="2">
    <source>
        <dbReference type="PROSITE" id="PS50887"/>
    </source>
</evidence>
<dbReference type="Gene3D" id="3.20.20.450">
    <property type="entry name" value="EAL domain"/>
    <property type="match status" value="1"/>
</dbReference>
<name>A0A2S6HFC3_9GAMM</name>
<dbReference type="InterPro" id="IPR001633">
    <property type="entry name" value="EAL_dom"/>
</dbReference>
<evidence type="ECO:0000313" key="3">
    <source>
        <dbReference type="EMBL" id="PPK76167.1"/>
    </source>
</evidence>
<dbReference type="CDD" id="cd01949">
    <property type="entry name" value="GGDEF"/>
    <property type="match status" value="1"/>
</dbReference>
<dbReference type="PROSITE" id="PS50883">
    <property type="entry name" value="EAL"/>
    <property type="match status" value="1"/>
</dbReference>
<evidence type="ECO:0000313" key="4">
    <source>
        <dbReference type="Proteomes" id="UP000240010"/>
    </source>
</evidence>
<dbReference type="SUPFAM" id="SSF55073">
    <property type="entry name" value="Nucleotide cyclase"/>
    <property type="match status" value="1"/>
</dbReference>
<comment type="caution">
    <text evidence="3">The sequence shown here is derived from an EMBL/GenBank/DDBJ whole genome shotgun (WGS) entry which is preliminary data.</text>
</comment>
<dbReference type="NCBIfam" id="TIGR00254">
    <property type="entry name" value="GGDEF"/>
    <property type="match status" value="1"/>
</dbReference>
<dbReference type="EMBL" id="PTIZ01000004">
    <property type="protein sequence ID" value="PPK76167.1"/>
    <property type="molecule type" value="Genomic_DNA"/>
</dbReference>
<dbReference type="SMART" id="SM00052">
    <property type="entry name" value="EAL"/>
    <property type="match status" value="1"/>
</dbReference>
<dbReference type="InterPro" id="IPR000160">
    <property type="entry name" value="GGDEF_dom"/>
</dbReference>
<dbReference type="Pfam" id="PF00990">
    <property type="entry name" value="GGDEF"/>
    <property type="match status" value="1"/>
</dbReference>
<dbReference type="SUPFAM" id="SSF54631">
    <property type="entry name" value="CBS-domain pair"/>
    <property type="match status" value="1"/>
</dbReference>
<dbReference type="Pfam" id="PF00563">
    <property type="entry name" value="EAL"/>
    <property type="match status" value="1"/>
</dbReference>
<evidence type="ECO:0000259" key="1">
    <source>
        <dbReference type="PROSITE" id="PS50883"/>
    </source>
</evidence>
<protein>
    <submittedName>
        <fullName evidence="3">Diguanylate cyclase/phosphodiesterase</fullName>
    </submittedName>
</protein>
<organism evidence="3 4">
    <name type="scientific">Methylobacter tundripaludum</name>
    <dbReference type="NCBI Taxonomy" id="173365"/>
    <lineage>
        <taxon>Bacteria</taxon>
        <taxon>Pseudomonadati</taxon>
        <taxon>Pseudomonadota</taxon>
        <taxon>Gammaproteobacteria</taxon>
        <taxon>Methylococcales</taxon>
        <taxon>Methylococcaceae</taxon>
        <taxon>Methylobacter</taxon>
    </lineage>
</organism>
<reference evidence="3 4" key="1">
    <citation type="submission" date="2018-02" db="EMBL/GenBank/DDBJ databases">
        <title>Subsurface microbial communities from deep shales in Ohio and West Virginia, USA.</title>
        <authorList>
            <person name="Wrighton K."/>
        </authorList>
    </citation>
    <scope>NUCLEOTIDE SEQUENCE [LARGE SCALE GENOMIC DNA]</scope>
    <source>
        <strain evidence="3 4">OWC-DMM</strain>
    </source>
</reference>
<feature type="domain" description="GGDEF" evidence="2">
    <location>
        <begin position="427"/>
        <end position="579"/>
    </location>
</feature>
<dbReference type="SMART" id="SM00267">
    <property type="entry name" value="GGDEF"/>
    <property type="match status" value="1"/>
</dbReference>
<dbReference type="AlphaFoldDB" id="A0A2S6HFC3"/>
<dbReference type="Proteomes" id="UP000240010">
    <property type="component" value="Unassembled WGS sequence"/>
</dbReference>
<dbReference type="SUPFAM" id="SSF141868">
    <property type="entry name" value="EAL domain-like"/>
    <property type="match status" value="1"/>
</dbReference>
<dbReference type="GO" id="GO:0071111">
    <property type="term" value="F:cyclic-guanylate-specific phosphodiesterase activity"/>
    <property type="evidence" value="ECO:0007669"/>
    <property type="project" value="InterPro"/>
</dbReference>
<dbReference type="CDD" id="cd01948">
    <property type="entry name" value="EAL"/>
    <property type="match status" value="1"/>
</dbReference>
<dbReference type="InterPro" id="IPR043128">
    <property type="entry name" value="Rev_trsase/Diguanyl_cyclase"/>
</dbReference>
<accession>A0A2S6HFC3</accession>
<dbReference type="InterPro" id="IPR046342">
    <property type="entry name" value="CBS_dom_sf"/>
</dbReference>
<gene>
    <name evidence="3" type="ORF">B0F87_104259</name>
</gene>
<sequence length="603" mass="67532">MPDLRKEIINILDGKLLTPHFQPIVSLAQKKIMGYEALIRGPSDSPLHSPFNLFTTAERFDLSTRLEFLCREITIQRYADLDIKEKLFINASPLVLLQPEFKKGETLRLLDHYGVNPRSVIIELTEHKPGDNYEIMRASAKHYRGMGFEIALDDLGAGYSGLRLWAELLPEYVKIDKHFIHGLHNDPVKLNFVRSIQSMAASLNCNVIAEGIETEEEFKAIEKLGITHAQGYFFARPTIIPAEKIDNSIFTTEHTKDYKTVPFNNATTAIDIIRDITPISAKTLISDVMNLFHHNGELTMLPLVDDNIASGIIFRDKFLTKLFSSRYGIDLHGKNPIKTFIENTPLCIDENMPIDLVSKQLTSLMTNDPAFIITHNEAYLGVGTLLDLLAEFTRQQIDNAKHANPLTLLPGSVPINTQINQLLANKIPFSFGYFDLDNFKPFNDVYSYDAGDDIIKVVANTLTKYIPAESGVVGHIGGDDFIVIFTCNDWLVRCENILESFKNTVPAYYNDKDIKSGGIHTENRAGEKCFFPLVSLSIGLVDPVSTGRCQSHVDIADLASEAKKMAKKTTGNSLFINQRMSAKSPENFQSVVHKSTAKLHAVN</sequence>
<dbReference type="PANTHER" id="PTHR33121">
    <property type="entry name" value="CYCLIC DI-GMP PHOSPHODIESTERASE PDEF"/>
    <property type="match status" value="1"/>
</dbReference>
<dbReference type="PROSITE" id="PS50887">
    <property type="entry name" value="GGDEF"/>
    <property type="match status" value="1"/>
</dbReference>
<dbReference type="InterPro" id="IPR035919">
    <property type="entry name" value="EAL_sf"/>
</dbReference>
<dbReference type="RefSeq" id="WP_104428662.1">
    <property type="nucleotide sequence ID" value="NZ_PTIZ01000004.1"/>
</dbReference>
<dbReference type="Gene3D" id="3.30.70.270">
    <property type="match status" value="1"/>
</dbReference>
<feature type="domain" description="EAL" evidence="1">
    <location>
        <begin position="1"/>
        <end position="251"/>
    </location>
</feature>